<comment type="similarity">
    <text evidence="1 5">Belongs to the metallo-dependent hydrolases superfamily. CpsB/CapC family.</text>
</comment>
<dbReference type="PANTHER" id="PTHR39181">
    <property type="entry name" value="TYROSINE-PROTEIN PHOSPHATASE YWQE"/>
    <property type="match status" value="1"/>
</dbReference>
<evidence type="ECO:0000256" key="1">
    <source>
        <dbReference type="ARBA" id="ARBA00005750"/>
    </source>
</evidence>
<sequence length="280" mass="31194">MLFLLCNNLKILIERADKNNMIDIHSHILPFADDGASGWEDALAMARDAHEDGIQTVIATPHHANGQYLNPADNIMDGVAKMNEKLCLEGIPLTVLPGQEIRVYANLLDDLERGVLLPLASSRYMLLEMPSSRVPSRMEELCHELIIQGYVPVIAHPERNAEIAAHPERLERLVGLGAVGQLTAQSLTGEFGGKLQKLSLELCRRNTIHVLASDAHNGDSRPFGLYRAYQMIDKQLGGEIAGYFRKNAQNIVSNIPIEQRIVESSGKKRHNFFGLFRKKD</sequence>
<dbReference type="Proteomes" id="UP000198809">
    <property type="component" value="Unassembled WGS sequence"/>
</dbReference>
<evidence type="ECO:0000256" key="4">
    <source>
        <dbReference type="ARBA" id="ARBA00051722"/>
    </source>
</evidence>
<dbReference type="PANTHER" id="PTHR39181:SF1">
    <property type="entry name" value="TYROSINE-PROTEIN PHOSPHATASE YWQE"/>
    <property type="match status" value="1"/>
</dbReference>
<evidence type="ECO:0000313" key="6">
    <source>
        <dbReference type="EMBL" id="SEO53201.1"/>
    </source>
</evidence>
<proteinExistence type="inferred from homology"/>
<keyword evidence="3 5" id="KW-0904">Protein phosphatase</keyword>
<dbReference type="EC" id="3.1.3.48" evidence="5"/>
<dbReference type="GO" id="GO:0030145">
    <property type="term" value="F:manganese ion binding"/>
    <property type="evidence" value="ECO:0007669"/>
    <property type="project" value="UniProtKB-UniRule"/>
</dbReference>
<dbReference type="STRING" id="1333845.SAMN04487895_108220"/>
<organism evidence="6 7">
    <name type="scientific">Paenibacillus sophorae</name>
    <dbReference type="NCBI Taxonomy" id="1333845"/>
    <lineage>
        <taxon>Bacteria</taxon>
        <taxon>Bacillati</taxon>
        <taxon>Bacillota</taxon>
        <taxon>Bacilli</taxon>
        <taxon>Bacillales</taxon>
        <taxon>Paenibacillaceae</taxon>
        <taxon>Paenibacillus</taxon>
    </lineage>
</organism>
<name>A0A1H8QGS7_9BACL</name>
<evidence type="ECO:0000256" key="3">
    <source>
        <dbReference type="ARBA" id="ARBA00022912"/>
    </source>
</evidence>
<gene>
    <name evidence="6" type="ORF">SAMN04487895_108220</name>
</gene>
<evidence type="ECO:0000256" key="5">
    <source>
        <dbReference type="PIRNR" id="PIRNR016557"/>
    </source>
</evidence>
<dbReference type="RefSeq" id="WP_246590580.1">
    <property type="nucleotide sequence ID" value="NZ_CP076607.1"/>
</dbReference>
<dbReference type="InterPro" id="IPR016195">
    <property type="entry name" value="Pol/histidinol_Pase-like"/>
</dbReference>
<dbReference type="GO" id="GO:0004725">
    <property type="term" value="F:protein tyrosine phosphatase activity"/>
    <property type="evidence" value="ECO:0007669"/>
    <property type="project" value="UniProtKB-UniRule"/>
</dbReference>
<evidence type="ECO:0000256" key="2">
    <source>
        <dbReference type="ARBA" id="ARBA00022801"/>
    </source>
</evidence>
<dbReference type="Gene3D" id="3.20.20.140">
    <property type="entry name" value="Metal-dependent hydrolases"/>
    <property type="match status" value="1"/>
</dbReference>
<dbReference type="PIRSF" id="PIRSF016557">
    <property type="entry name" value="Caps_synth_CpsB"/>
    <property type="match status" value="1"/>
</dbReference>
<dbReference type="InterPro" id="IPR016667">
    <property type="entry name" value="Caps_polysacc_synth_CpsB/CapC"/>
</dbReference>
<comment type="catalytic activity">
    <reaction evidence="4 5">
        <text>O-phospho-L-tyrosyl-[protein] + H2O = L-tyrosyl-[protein] + phosphate</text>
        <dbReference type="Rhea" id="RHEA:10684"/>
        <dbReference type="Rhea" id="RHEA-COMP:10136"/>
        <dbReference type="Rhea" id="RHEA-COMP:20101"/>
        <dbReference type="ChEBI" id="CHEBI:15377"/>
        <dbReference type="ChEBI" id="CHEBI:43474"/>
        <dbReference type="ChEBI" id="CHEBI:46858"/>
        <dbReference type="ChEBI" id="CHEBI:61978"/>
        <dbReference type="EC" id="3.1.3.48"/>
    </reaction>
</comment>
<accession>A0A1H8QGS7</accession>
<dbReference type="EMBL" id="FODH01000008">
    <property type="protein sequence ID" value="SEO53201.1"/>
    <property type="molecule type" value="Genomic_DNA"/>
</dbReference>
<dbReference type="SUPFAM" id="SSF89550">
    <property type="entry name" value="PHP domain-like"/>
    <property type="match status" value="1"/>
</dbReference>
<dbReference type="AlphaFoldDB" id="A0A1H8QGS7"/>
<dbReference type="Pfam" id="PF19567">
    <property type="entry name" value="CpsB_CapC"/>
    <property type="match status" value="1"/>
</dbReference>
<keyword evidence="2 5" id="KW-0378">Hydrolase</keyword>
<reference evidence="6 7" key="1">
    <citation type="submission" date="2016-10" db="EMBL/GenBank/DDBJ databases">
        <authorList>
            <person name="de Groot N.N."/>
        </authorList>
    </citation>
    <scope>NUCLEOTIDE SEQUENCE [LARGE SCALE GENOMIC DNA]</scope>
    <source>
        <strain evidence="6 7">CGMCC 1.10238</strain>
    </source>
</reference>
<evidence type="ECO:0000313" key="7">
    <source>
        <dbReference type="Proteomes" id="UP000198809"/>
    </source>
</evidence>
<protein>
    <recommendedName>
        <fullName evidence="5">Tyrosine-protein phosphatase</fullName>
        <ecNumber evidence="5">3.1.3.48</ecNumber>
    </recommendedName>
</protein>